<keyword evidence="2" id="KW-0378">Hydrolase</keyword>
<protein>
    <submittedName>
        <fullName evidence="2">Prepilin peptidase</fullName>
        <ecNumber evidence="2">3.4.23.43</ecNumber>
    </submittedName>
</protein>
<name>A0AAP4BAT9_9FIRM</name>
<dbReference type="EMBL" id="JASGBQ010000012">
    <property type="protein sequence ID" value="MDI9242432.1"/>
    <property type="molecule type" value="Genomic_DNA"/>
</dbReference>
<keyword evidence="1" id="KW-1133">Transmembrane helix</keyword>
<keyword evidence="3" id="KW-1185">Reference proteome</keyword>
<evidence type="ECO:0000256" key="1">
    <source>
        <dbReference type="SAM" id="Phobius"/>
    </source>
</evidence>
<accession>A0AAP4BAT9</accession>
<comment type="caution">
    <text evidence="2">The sequence shown here is derived from an EMBL/GenBank/DDBJ whole genome shotgun (WGS) entry which is preliminary data.</text>
</comment>
<sequence>MTADGIRTGVFAALLVVCSGLDLWIRKFPFWLLMAGSVLGTIMELFQSGLGSLLFFNLLPGLFLFVLSQVFPEQIGSGDGFLIMAVGALMGWRESLLLLEGGLLLMVPAALFWMIIRKKRNQELPFAPFVLAGYLCRLVLAAHVS</sequence>
<evidence type="ECO:0000313" key="2">
    <source>
        <dbReference type="EMBL" id="MDI9242432.1"/>
    </source>
</evidence>
<keyword evidence="1" id="KW-0472">Membrane</keyword>
<feature type="transmembrane region" description="Helical" evidence="1">
    <location>
        <begin position="96"/>
        <end position="114"/>
    </location>
</feature>
<dbReference type="EC" id="3.4.23.43" evidence="2"/>
<dbReference type="GO" id="GO:0004190">
    <property type="term" value="F:aspartic-type endopeptidase activity"/>
    <property type="evidence" value="ECO:0007669"/>
    <property type="project" value="UniProtKB-EC"/>
</dbReference>
<keyword evidence="1" id="KW-0812">Transmembrane</keyword>
<organism evidence="2 3">
    <name type="scientific">Fusibacillus kribbianus</name>
    <dbReference type="NCBI Taxonomy" id="3044208"/>
    <lineage>
        <taxon>Bacteria</taxon>
        <taxon>Bacillati</taxon>
        <taxon>Bacillota</taxon>
        <taxon>Clostridia</taxon>
        <taxon>Lachnospirales</taxon>
        <taxon>Lachnospiraceae</taxon>
        <taxon>Fusibacillus</taxon>
    </lineage>
</organism>
<dbReference type="RefSeq" id="WP_283230878.1">
    <property type="nucleotide sequence ID" value="NZ_JASGBQ010000012.1"/>
</dbReference>
<feature type="transmembrane region" description="Helical" evidence="1">
    <location>
        <begin position="53"/>
        <end position="71"/>
    </location>
</feature>
<reference evidence="2 3" key="1">
    <citation type="submission" date="2023-05" db="EMBL/GenBank/DDBJ databases">
        <title>[ruminococcus] sp. nov., isolated from a pig farm feces dump.</title>
        <authorList>
            <person name="Chang Y.-H."/>
        </authorList>
    </citation>
    <scope>NUCLEOTIDE SEQUENCE [LARGE SCALE GENOMIC DNA]</scope>
    <source>
        <strain evidence="2 3">YH-rum2234</strain>
    </source>
</reference>
<proteinExistence type="predicted"/>
<dbReference type="AlphaFoldDB" id="A0AAP4BAT9"/>
<evidence type="ECO:0000313" key="3">
    <source>
        <dbReference type="Proteomes" id="UP001300383"/>
    </source>
</evidence>
<dbReference type="Gene3D" id="1.20.120.1220">
    <property type="match status" value="1"/>
</dbReference>
<dbReference type="Proteomes" id="UP001300383">
    <property type="component" value="Unassembled WGS sequence"/>
</dbReference>
<gene>
    <name evidence="2" type="ORF">QJ036_08095</name>
</gene>